<organism evidence="1 2">
    <name type="scientific">Cutibacterium modestum HL044PA1</name>
    <dbReference type="NCBI Taxonomy" id="765109"/>
    <lineage>
        <taxon>Bacteria</taxon>
        <taxon>Bacillati</taxon>
        <taxon>Actinomycetota</taxon>
        <taxon>Actinomycetes</taxon>
        <taxon>Propionibacteriales</taxon>
        <taxon>Propionibacteriaceae</taxon>
        <taxon>Cutibacterium</taxon>
        <taxon>Cutibacterium modestum</taxon>
    </lineage>
</organism>
<gene>
    <name evidence="1" type="ORF">HMPREF9607_01846</name>
</gene>
<dbReference type="EMBL" id="ADZU01000030">
    <property type="protein sequence ID" value="EFS91980.1"/>
    <property type="molecule type" value="Genomic_DNA"/>
</dbReference>
<name>A0ABN0C447_9ACTN</name>
<keyword evidence="2" id="KW-1185">Reference proteome</keyword>
<accession>A0ABN0C447</accession>
<reference evidence="1" key="1">
    <citation type="submission" date="2010-08" db="EMBL/GenBank/DDBJ databases">
        <authorList>
            <person name="Weinstock G."/>
            <person name="Sodergren E."/>
            <person name="Clifton S."/>
            <person name="Fulton L."/>
            <person name="Fulton B."/>
            <person name="Courtney L."/>
            <person name="Fronick C."/>
            <person name="Harrison M."/>
            <person name="Strong C."/>
            <person name="Farmer C."/>
            <person name="Delahaunty K."/>
            <person name="Markovic C."/>
            <person name="Hall O."/>
            <person name="Minx P."/>
            <person name="Tomlinson C."/>
            <person name="Mitreva M."/>
            <person name="Hou S."/>
            <person name="Chen J."/>
            <person name="Wollam A."/>
            <person name="Pepin K.H."/>
            <person name="Johnson M."/>
            <person name="Bhonagiri V."/>
            <person name="Zhang X."/>
            <person name="Suruliraj S."/>
            <person name="Warren W."/>
            <person name="Chinwalla A."/>
            <person name="Mardis E.R."/>
            <person name="Wilson R.K."/>
        </authorList>
    </citation>
    <scope>NUCLEOTIDE SEQUENCE [LARGE SCALE GENOMIC DNA]</scope>
    <source>
        <strain evidence="1">HL044PA1</strain>
    </source>
</reference>
<protein>
    <submittedName>
        <fullName evidence="1">Uncharacterized protein</fullName>
    </submittedName>
</protein>
<comment type="caution">
    <text evidence="1">The sequence shown here is derived from an EMBL/GenBank/DDBJ whole genome shotgun (WGS) entry which is preliminary data.</text>
</comment>
<evidence type="ECO:0000313" key="2">
    <source>
        <dbReference type="Proteomes" id="UP000003179"/>
    </source>
</evidence>
<evidence type="ECO:0000313" key="1">
    <source>
        <dbReference type="EMBL" id="EFS91980.1"/>
    </source>
</evidence>
<dbReference type="Proteomes" id="UP000003179">
    <property type="component" value="Unassembled WGS sequence"/>
</dbReference>
<sequence>MKPVIRVLNNDVLARVVDGAGYMVCSPADNDLGVILKGFIGVIAPSSRMSLSVMRIMR</sequence>
<proteinExistence type="predicted"/>